<comment type="caution">
    <text evidence="1">The sequence shown here is derived from an EMBL/GenBank/DDBJ whole genome shotgun (WGS) entry which is preliminary data.</text>
</comment>
<proteinExistence type="predicted"/>
<dbReference type="EMBL" id="JAAGRN010000022">
    <property type="protein sequence ID" value="NDY84497.1"/>
    <property type="molecule type" value="Genomic_DNA"/>
</dbReference>
<dbReference type="InterPro" id="IPR010921">
    <property type="entry name" value="Trp_repressor/repl_initiator"/>
</dbReference>
<name>A0A6B2R621_9BURK</name>
<dbReference type="RefSeq" id="WP_163656347.1">
    <property type="nucleotide sequence ID" value="NZ_JAAGRN010000022.1"/>
</dbReference>
<dbReference type="InterPro" id="IPR002514">
    <property type="entry name" value="Transposase_8"/>
</dbReference>
<gene>
    <name evidence="1" type="ORF">G3I67_14830</name>
</gene>
<protein>
    <submittedName>
        <fullName evidence="1">Transposase</fullName>
    </submittedName>
</protein>
<dbReference type="GO" id="GO:0004803">
    <property type="term" value="F:transposase activity"/>
    <property type="evidence" value="ECO:0007669"/>
    <property type="project" value="InterPro"/>
</dbReference>
<dbReference type="SUPFAM" id="SSF48295">
    <property type="entry name" value="TrpR-like"/>
    <property type="match status" value="1"/>
</dbReference>
<reference evidence="1" key="1">
    <citation type="submission" date="2020-02" db="EMBL/GenBank/DDBJ databases">
        <authorList>
            <person name="Chen W.-M."/>
        </authorList>
    </citation>
    <scope>NUCLEOTIDE SEQUENCE</scope>
    <source>
        <strain evidence="1">NBD-18</strain>
    </source>
</reference>
<organism evidence="1">
    <name type="scientific">Sheuella amnicola</name>
    <dbReference type="NCBI Taxonomy" id="2707330"/>
    <lineage>
        <taxon>Bacteria</taxon>
        <taxon>Pseudomonadati</taxon>
        <taxon>Pseudomonadota</taxon>
        <taxon>Betaproteobacteria</taxon>
        <taxon>Burkholderiales</taxon>
        <taxon>Alcaligenaceae</taxon>
        <taxon>Sheuella</taxon>
    </lineage>
</organism>
<dbReference type="InterPro" id="IPR036388">
    <property type="entry name" value="WH-like_DNA-bd_sf"/>
</dbReference>
<dbReference type="AlphaFoldDB" id="A0A6B2R621"/>
<dbReference type="GO" id="GO:0043565">
    <property type="term" value="F:sequence-specific DNA binding"/>
    <property type="evidence" value="ECO:0007669"/>
    <property type="project" value="InterPro"/>
</dbReference>
<evidence type="ECO:0000313" key="1">
    <source>
        <dbReference type="EMBL" id="NDY84497.1"/>
    </source>
</evidence>
<dbReference type="NCBIfam" id="NF047595">
    <property type="entry name" value="IS66_ISRel24_TnpA"/>
    <property type="match status" value="1"/>
</dbReference>
<sequence length="132" mass="14915">MSIMDHPIAPPVRTRQRYSDEFKSEVVAQARQPHVSIASVALAHGLNANMLRSWMHHADPNYVKRQSRLPSVNQPVPATPAFLPVSFSDHHTPKSDARMIEIEVHQGNSMVKVKWPVQSSSSCLTWLRELTK</sequence>
<dbReference type="GO" id="GO:0006313">
    <property type="term" value="P:DNA transposition"/>
    <property type="evidence" value="ECO:0007669"/>
    <property type="project" value="InterPro"/>
</dbReference>
<dbReference type="Gene3D" id="1.10.10.10">
    <property type="entry name" value="Winged helix-like DNA-binding domain superfamily/Winged helix DNA-binding domain"/>
    <property type="match status" value="1"/>
</dbReference>
<dbReference type="Pfam" id="PF01527">
    <property type="entry name" value="HTH_Tnp_1"/>
    <property type="match status" value="1"/>
</dbReference>
<accession>A0A6B2R621</accession>